<dbReference type="GO" id="GO:0000976">
    <property type="term" value="F:transcription cis-regulatory region binding"/>
    <property type="evidence" value="ECO:0007669"/>
    <property type="project" value="TreeGrafter"/>
</dbReference>
<dbReference type="EMBL" id="FUKR01000036">
    <property type="protein sequence ID" value="SJN29062.1"/>
    <property type="molecule type" value="Genomic_DNA"/>
</dbReference>
<dbReference type="Gene3D" id="1.10.357.10">
    <property type="entry name" value="Tetracycline Repressor, domain 2"/>
    <property type="match status" value="1"/>
</dbReference>
<gene>
    <name evidence="6" type="ORF">FM119_06370</name>
</gene>
<dbReference type="InterPro" id="IPR041479">
    <property type="entry name" value="TetR_CgmR_C"/>
</dbReference>
<dbReference type="GO" id="GO:0003700">
    <property type="term" value="F:DNA-binding transcription factor activity"/>
    <property type="evidence" value="ECO:0007669"/>
    <property type="project" value="TreeGrafter"/>
</dbReference>
<dbReference type="Pfam" id="PF00440">
    <property type="entry name" value="TetR_N"/>
    <property type="match status" value="1"/>
</dbReference>
<dbReference type="RefSeq" id="WP_179205243.1">
    <property type="nucleotide sequence ID" value="NZ_FUKR01000036.1"/>
</dbReference>
<evidence type="ECO:0000313" key="7">
    <source>
        <dbReference type="Proteomes" id="UP000196778"/>
    </source>
</evidence>
<reference evidence="7" key="1">
    <citation type="submission" date="2017-02" db="EMBL/GenBank/DDBJ databases">
        <authorList>
            <person name="Dridi B."/>
        </authorList>
    </citation>
    <scope>NUCLEOTIDE SEQUENCE [LARGE SCALE GENOMIC DNA]</scope>
    <source>
        <strain evidence="7">EB411</strain>
    </source>
</reference>
<sequence length="185" mass="19824">MNDHPRDSAATRDRILNAYQELIIDHGERAATLDAVARDAEVSKGGLLYHFPSKAALTEGMLDRLDRMVDEDIATIRTAPDGAVAYFLRSSIVTDSSYDYAIAATMRLAQLPDAQAAEAVERMRRRWLDVLTEATGDTDLATLVAVAADGLYSLASTGVTVTETELAPVLRALGRAGASVARSGD</sequence>
<organism evidence="6 7">
    <name type="scientific">Mycetocola reblochoni REB411</name>
    <dbReference type="NCBI Taxonomy" id="1255698"/>
    <lineage>
        <taxon>Bacteria</taxon>
        <taxon>Bacillati</taxon>
        <taxon>Actinomycetota</taxon>
        <taxon>Actinomycetes</taxon>
        <taxon>Micrococcales</taxon>
        <taxon>Microbacteriaceae</taxon>
        <taxon>Mycetocola</taxon>
    </lineage>
</organism>
<proteinExistence type="predicted"/>
<evidence type="ECO:0000256" key="3">
    <source>
        <dbReference type="ARBA" id="ARBA00023163"/>
    </source>
</evidence>
<dbReference type="SUPFAM" id="SSF46689">
    <property type="entry name" value="Homeodomain-like"/>
    <property type="match status" value="1"/>
</dbReference>
<dbReference type="InterPro" id="IPR050109">
    <property type="entry name" value="HTH-type_TetR-like_transc_reg"/>
</dbReference>
<feature type="domain" description="HTH tetR-type" evidence="5">
    <location>
        <begin position="9"/>
        <end position="69"/>
    </location>
</feature>
<evidence type="ECO:0000256" key="1">
    <source>
        <dbReference type="ARBA" id="ARBA00023015"/>
    </source>
</evidence>
<dbReference type="AlphaFoldDB" id="A0A1R4JAL4"/>
<dbReference type="PANTHER" id="PTHR30055:SF234">
    <property type="entry name" value="HTH-TYPE TRANSCRIPTIONAL REGULATOR BETI"/>
    <property type="match status" value="1"/>
</dbReference>
<keyword evidence="2 4" id="KW-0238">DNA-binding</keyword>
<dbReference type="PRINTS" id="PR00455">
    <property type="entry name" value="HTHTETR"/>
</dbReference>
<dbReference type="Pfam" id="PF17937">
    <property type="entry name" value="TetR_C_28"/>
    <property type="match status" value="1"/>
</dbReference>
<evidence type="ECO:0000313" key="6">
    <source>
        <dbReference type="EMBL" id="SJN29062.1"/>
    </source>
</evidence>
<keyword evidence="7" id="KW-1185">Reference proteome</keyword>
<keyword evidence="3" id="KW-0804">Transcription</keyword>
<evidence type="ECO:0000259" key="5">
    <source>
        <dbReference type="PROSITE" id="PS50977"/>
    </source>
</evidence>
<dbReference type="Proteomes" id="UP000196778">
    <property type="component" value="Unassembled WGS sequence"/>
</dbReference>
<dbReference type="PANTHER" id="PTHR30055">
    <property type="entry name" value="HTH-TYPE TRANSCRIPTIONAL REGULATOR RUTR"/>
    <property type="match status" value="1"/>
</dbReference>
<protein>
    <submittedName>
        <fullName evidence="6">Transcriptional regulator, TetR family</fullName>
    </submittedName>
</protein>
<keyword evidence="1" id="KW-0805">Transcription regulation</keyword>
<dbReference type="PROSITE" id="PS50977">
    <property type="entry name" value="HTH_TETR_2"/>
    <property type="match status" value="1"/>
</dbReference>
<name>A0A1R4JAL4_9MICO</name>
<dbReference type="InterPro" id="IPR009057">
    <property type="entry name" value="Homeodomain-like_sf"/>
</dbReference>
<evidence type="ECO:0000256" key="4">
    <source>
        <dbReference type="PROSITE-ProRule" id="PRU00335"/>
    </source>
</evidence>
<dbReference type="InterPro" id="IPR001647">
    <property type="entry name" value="HTH_TetR"/>
</dbReference>
<accession>A0A1R4JAL4</accession>
<feature type="DNA-binding region" description="H-T-H motif" evidence="4">
    <location>
        <begin position="32"/>
        <end position="51"/>
    </location>
</feature>
<evidence type="ECO:0000256" key="2">
    <source>
        <dbReference type="ARBA" id="ARBA00023125"/>
    </source>
</evidence>